<dbReference type="EMBL" id="CH473969">
    <property type="protein sequence ID" value="EDM07103.1"/>
    <property type="molecule type" value="Genomic_DNA"/>
</dbReference>
<organism evidence="1 2">
    <name type="scientific">Rattus norvegicus</name>
    <name type="common">Rat</name>
    <dbReference type="NCBI Taxonomy" id="10116"/>
    <lineage>
        <taxon>Eukaryota</taxon>
        <taxon>Metazoa</taxon>
        <taxon>Chordata</taxon>
        <taxon>Craniata</taxon>
        <taxon>Vertebrata</taxon>
        <taxon>Euteleostomi</taxon>
        <taxon>Mammalia</taxon>
        <taxon>Eutheria</taxon>
        <taxon>Euarchontoglires</taxon>
        <taxon>Glires</taxon>
        <taxon>Rodentia</taxon>
        <taxon>Myomorpha</taxon>
        <taxon>Muroidea</taxon>
        <taxon>Muridae</taxon>
        <taxon>Murinae</taxon>
        <taxon>Rattus</taxon>
    </lineage>
</organism>
<dbReference type="Proteomes" id="UP000234681">
    <property type="component" value="Chromosome X"/>
</dbReference>
<evidence type="ECO:0000313" key="2">
    <source>
        <dbReference type="Proteomes" id="UP000234681"/>
    </source>
</evidence>
<accession>A6IV77</accession>
<dbReference type="AlphaFoldDB" id="A6IV77"/>
<reference evidence="1 2" key="1">
    <citation type="submission" date="2005-09" db="EMBL/GenBank/DDBJ databases">
        <authorList>
            <person name="Mural R.J."/>
            <person name="Li P.W."/>
            <person name="Adams M.D."/>
            <person name="Amanatides P.G."/>
            <person name="Baden-Tillson H."/>
            <person name="Barnstead M."/>
            <person name="Chin S.H."/>
            <person name="Dew I."/>
            <person name="Evans C.A."/>
            <person name="Ferriera S."/>
            <person name="Flanigan M."/>
            <person name="Fosler C."/>
            <person name="Glodek A."/>
            <person name="Gu Z."/>
            <person name="Holt R.A."/>
            <person name="Jennings D."/>
            <person name="Kraft C.L."/>
            <person name="Lu F."/>
            <person name="Nguyen T."/>
            <person name="Nusskern D.R."/>
            <person name="Pfannkoch C.M."/>
            <person name="Sitter C."/>
            <person name="Sutton G.G."/>
            <person name="Venter J.C."/>
            <person name="Wang Z."/>
            <person name="Woodage T."/>
            <person name="Zheng X.H."/>
            <person name="Zhong F."/>
        </authorList>
    </citation>
    <scope>NUCLEOTIDE SEQUENCE [LARGE SCALE GENOMIC DNA]</scope>
    <source>
        <strain>BN</strain>
        <strain evidence="2">Sprague-Dawley</strain>
    </source>
</reference>
<name>A6IV77_RAT</name>
<sequence length="27" mass="3310">MKSLHKTLRYIYAYTVCVTRLKIYECL</sequence>
<protein>
    <submittedName>
        <fullName evidence="1">RCG38130</fullName>
    </submittedName>
</protein>
<proteinExistence type="predicted"/>
<evidence type="ECO:0000313" key="1">
    <source>
        <dbReference type="EMBL" id="EDM07103.1"/>
    </source>
</evidence>
<gene>
    <name evidence="1" type="ORF">rCG_38130</name>
</gene>